<feature type="compositionally biased region" description="Polar residues" evidence="2">
    <location>
        <begin position="42"/>
        <end position="64"/>
    </location>
</feature>
<evidence type="ECO:0000313" key="3">
    <source>
        <dbReference type="EMBL" id="PNJ41669.1"/>
    </source>
</evidence>
<protein>
    <submittedName>
        <fullName evidence="3">ZNF473 isoform 7</fullName>
    </submittedName>
</protein>
<comment type="subcellular location">
    <subcellularLocation>
        <location evidence="1">Nucleus</location>
    </subcellularLocation>
</comment>
<comment type="caution">
    <text evidence="3">The sequence shown here is derived from an EMBL/GenBank/DDBJ whole genome shotgun (WGS) entry which is preliminary data.</text>
</comment>
<accession>A0A2J8U8T4</accession>
<dbReference type="GO" id="GO:0006355">
    <property type="term" value="P:regulation of DNA-templated transcription"/>
    <property type="evidence" value="ECO:0007669"/>
    <property type="project" value="InterPro"/>
</dbReference>
<dbReference type="EMBL" id="NDHI03003467">
    <property type="protein sequence ID" value="PNJ41669.1"/>
    <property type="molecule type" value="Genomic_DNA"/>
</dbReference>
<proteinExistence type="predicted"/>
<dbReference type="InterPro" id="IPR036051">
    <property type="entry name" value="KRAB_dom_sf"/>
</dbReference>
<evidence type="ECO:0000256" key="2">
    <source>
        <dbReference type="SAM" id="MobiDB-lite"/>
    </source>
</evidence>
<evidence type="ECO:0000256" key="1">
    <source>
        <dbReference type="ARBA" id="ARBA00004123"/>
    </source>
</evidence>
<gene>
    <name evidence="3" type="ORF">CR201_G0029688</name>
</gene>
<dbReference type="AlphaFoldDB" id="A0A2J8U8T4"/>
<dbReference type="SUPFAM" id="SSF109640">
    <property type="entry name" value="KRAB domain (Kruppel-associated box)"/>
    <property type="match status" value="1"/>
</dbReference>
<sequence length="64" mass="7113">MDFTLGDWEQLGLEQGDMFWDTALDSCQDLFLLSFSQESSQPAVSPSSAHQCHTVREQQGSDSS</sequence>
<reference evidence="3" key="1">
    <citation type="submission" date="2017-12" db="EMBL/GenBank/DDBJ databases">
        <title>High-resolution comparative analysis of great ape genomes.</title>
        <authorList>
            <person name="Pollen A."/>
            <person name="Hastie A."/>
            <person name="Hormozdiari F."/>
            <person name="Dougherty M."/>
            <person name="Liu R."/>
            <person name="Chaisson M."/>
            <person name="Hoppe E."/>
            <person name="Hill C."/>
            <person name="Pang A."/>
            <person name="Hillier L."/>
            <person name="Baker C."/>
            <person name="Armstrong J."/>
            <person name="Shendure J."/>
            <person name="Paten B."/>
            <person name="Wilson R."/>
            <person name="Chao H."/>
            <person name="Schneider V."/>
            <person name="Ventura M."/>
            <person name="Kronenberg Z."/>
            <person name="Murali S."/>
            <person name="Gordon D."/>
            <person name="Cantsilieris S."/>
            <person name="Munson K."/>
            <person name="Nelson B."/>
            <person name="Raja A."/>
            <person name="Underwood J."/>
            <person name="Diekhans M."/>
            <person name="Fiddes I."/>
            <person name="Haussler D."/>
            <person name="Eichler E."/>
        </authorList>
    </citation>
    <scope>NUCLEOTIDE SEQUENCE [LARGE SCALE GENOMIC DNA]</scope>
    <source>
        <strain evidence="3">Susie</strain>
    </source>
</reference>
<name>A0A2J8U8T4_PONAB</name>
<organism evidence="3">
    <name type="scientific">Pongo abelii</name>
    <name type="common">Sumatran orangutan</name>
    <name type="synonym">Pongo pygmaeus abelii</name>
    <dbReference type="NCBI Taxonomy" id="9601"/>
    <lineage>
        <taxon>Eukaryota</taxon>
        <taxon>Metazoa</taxon>
        <taxon>Chordata</taxon>
        <taxon>Craniata</taxon>
        <taxon>Vertebrata</taxon>
        <taxon>Euteleostomi</taxon>
        <taxon>Mammalia</taxon>
        <taxon>Eutheria</taxon>
        <taxon>Euarchontoglires</taxon>
        <taxon>Primates</taxon>
        <taxon>Haplorrhini</taxon>
        <taxon>Catarrhini</taxon>
        <taxon>Hominidae</taxon>
        <taxon>Pongo</taxon>
    </lineage>
</organism>
<feature type="region of interest" description="Disordered" evidence="2">
    <location>
        <begin position="41"/>
        <end position="64"/>
    </location>
</feature>